<dbReference type="InterPro" id="IPR002293">
    <property type="entry name" value="AA/rel_permease1"/>
</dbReference>
<name>A0A3M0G4Z0_9ACTN</name>
<dbReference type="Pfam" id="PF13520">
    <property type="entry name" value="AA_permease_2"/>
    <property type="match status" value="1"/>
</dbReference>
<feature type="transmembrane region" description="Helical" evidence="6">
    <location>
        <begin position="138"/>
        <end position="159"/>
    </location>
</feature>
<evidence type="ECO:0000313" key="7">
    <source>
        <dbReference type="EMBL" id="RMB60091.1"/>
    </source>
</evidence>
<proteinExistence type="predicted"/>
<evidence type="ECO:0000256" key="5">
    <source>
        <dbReference type="SAM" id="MobiDB-lite"/>
    </source>
</evidence>
<dbReference type="RefSeq" id="WP_121901571.1">
    <property type="nucleotide sequence ID" value="NZ_REFW01000002.1"/>
</dbReference>
<feature type="transmembrane region" description="Helical" evidence="6">
    <location>
        <begin position="325"/>
        <end position="345"/>
    </location>
</feature>
<feature type="transmembrane region" description="Helical" evidence="6">
    <location>
        <begin position="376"/>
        <end position="396"/>
    </location>
</feature>
<evidence type="ECO:0000256" key="2">
    <source>
        <dbReference type="ARBA" id="ARBA00022692"/>
    </source>
</evidence>
<feature type="transmembrane region" description="Helical" evidence="6">
    <location>
        <begin position="471"/>
        <end position="489"/>
    </location>
</feature>
<evidence type="ECO:0000256" key="6">
    <source>
        <dbReference type="SAM" id="Phobius"/>
    </source>
</evidence>
<evidence type="ECO:0000313" key="8">
    <source>
        <dbReference type="Proteomes" id="UP000275256"/>
    </source>
</evidence>
<feature type="transmembrane region" description="Helical" evidence="6">
    <location>
        <begin position="171"/>
        <end position="199"/>
    </location>
</feature>
<keyword evidence="3 6" id="KW-1133">Transmembrane helix</keyword>
<dbReference type="InterPro" id="IPR053153">
    <property type="entry name" value="APC_K+_Transporter"/>
</dbReference>
<feature type="transmembrane region" description="Helical" evidence="6">
    <location>
        <begin position="64"/>
        <end position="83"/>
    </location>
</feature>
<reference evidence="7 8" key="1">
    <citation type="submission" date="2018-10" db="EMBL/GenBank/DDBJ databases">
        <title>Tessaracoccus antarcticuss sp. nov., isolated from sediment.</title>
        <authorList>
            <person name="Zhou L.Y."/>
            <person name="Du Z.J."/>
        </authorList>
    </citation>
    <scope>NUCLEOTIDE SEQUENCE [LARGE SCALE GENOMIC DNA]</scope>
    <source>
        <strain evidence="7 8">JDX10</strain>
    </source>
</reference>
<feature type="transmembrane region" description="Helical" evidence="6">
    <location>
        <begin position="110"/>
        <end position="132"/>
    </location>
</feature>
<feature type="transmembrane region" description="Helical" evidence="6">
    <location>
        <begin position="447"/>
        <end position="465"/>
    </location>
</feature>
<gene>
    <name evidence="7" type="ORF">EAX62_10315</name>
</gene>
<dbReference type="PANTHER" id="PTHR47704">
    <property type="entry name" value="POTASSIUM TRANSPORTER KIMA"/>
    <property type="match status" value="1"/>
</dbReference>
<feature type="transmembrane region" description="Helical" evidence="6">
    <location>
        <begin position="402"/>
        <end position="426"/>
    </location>
</feature>
<comment type="subcellular location">
    <subcellularLocation>
        <location evidence="1">Membrane</location>
        <topology evidence="1">Multi-pass membrane protein</topology>
    </subcellularLocation>
</comment>
<dbReference type="OrthoDB" id="9759676at2"/>
<sequence>MNIYSAFKRVLVGRRLSNEQMGETLLPKRLALPVFASDALSSVAYAPDEILITLSLAGMTGYMFSWQIGIAVAVVVGVVVLSYRQTVHAYPTGGGDYEVAAANLGRRASLTVASALLVDYVLTVAVSVSAGVLNAQAIIPALAGHEASVAIVVIVLLTLMNLRGTRESGSFFAIPTYVFMVSMFIMLGVGFFRIFALGQPLASETANLTVMAPEGSKEAVGWVLIAVLARAFSSGCAALTGVEAISNGVPSFRPPKSRNAASVLGMLGLIAITLLVGIIALANLTQVRLIDELTGAHYIDGQGNAIHSSAVTVTGQLARVVFGDWFVPGVFVVVIATMVILFLAANTAFNGFPSLASILAKDAYLPRQLHSRGDRLAYSNGIITLALCAIGLVWIFDASVTALIQLYVVGVFISFTLGQIGMIRHWTKELTTETDRRARRRMQHSRIINTVGAALTGLVLAVVLISKFTHGAYLALVAMGVMYLMMTFIRKHYEAVTREVHLNEDSDRALPSRVRGVVLVQNVNLPTAKAVAFAKASRSTSLVGVLVALDEDETAVAIRDWNAEDFGVVLKVIASPYREITTPFIRFVAQMRSDNPRDVVAVYIPEFVVGHWWEQVLHNQTALLIRTRLHFMPGVMVISVPFQLQSSKRAKERMKAASRRGRGNLGAR</sequence>
<protein>
    <submittedName>
        <fullName evidence="7">APC family permease</fullName>
    </submittedName>
</protein>
<evidence type="ECO:0000256" key="4">
    <source>
        <dbReference type="ARBA" id="ARBA00023136"/>
    </source>
</evidence>
<comment type="caution">
    <text evidence="7">The sequence shown here is derived from an EMBL/GenBank/DDBJ whole genome shotgun (WGS) entry which is preliminary data.</text>
</comment>
<keyword evidence="4 6" id="KW-0472">Membrane</keyword>
<feature type="region of interest" description="Disordered" evidence="5">
    <location>
        <begin position="649"/>
        <end position="668"/>
    </location>
</feature>
<dbReference type="AlphaFoldDB" id="A0A3M0G4Z0"/>
<evidence type="ECO:0000256" key="1">
    <source>
        <dbReference type="ARBA" id="ARBA00004141"/>
    </source>
</evidence>
<dbReference type="Gene3D" id="1.20.1740.10">
    <property type="entry name" value="Amino acid/polyamine transporter I"/>
    <property type="match status" value="1"/>
</dbReference>
<keyword evidence="2 6" id="KW-0812">Transmembrane</keyword>
<dbReference type="Proteomes" id="UP000275256">
    <property type="component" value="Unassembled WGS sequence"/>
</dbReference>
<dbReference type="GO" id="GO:0022857">
    <property type="term" value="F:transmembrane transporter activity"/>
    <property type="evidence" value="ECO:0007669"/>
    <property type="project" value="InterPro"/>
</dbReference>
<feature type="transmembrane region" description="Helical" evidence="6">
    <location>
        <begin position="263"/>
        <end position="284"/>
    </location>
</feature>
<feature type="compositionally biased region" description="Basic residues" evidence="5">
    <location>
        <begin position="649"/>
        <end position="662"/>
    </location>
</feature>
<dbReference type="PANTHER" id="PTHR47704:SF1">
    <property type="entry name" value="POTASSIUM TRANSPORTER KIMA"/>
    <property type="match status" value="1"/>
</dbReference>
<dbReference type="GO" id="GO:0016020">
    <property type="term" value="C:membrane"/>
    <property type="evidence" value="ECO:0007669"/>
    <property type="project" value="UniProtKB-SubCell"/>
</dbReference>
<dbReference type="EMBL" id="REFW01000002">
    <property type="protein sequence ID" value="RMB60091.1"/>
    <property type="molecule type" value="Genomic_DNA"/>
</dbReference>
<keyword evidence="8" id="KW-1185">Reference proteome</keyword>
<evidence type="ECO:0000256" key="3">
    <source>
        <dbReference type="ARBA" id="ARBA00022989"/>
    </source>
</evidence>
<feature type="transmembrane region" description="Helical" evidence="6">
    <location>
        <begin position="219"/>
        <end position="242"/>
    </location>
</feature>
<accession>A0A3M0G4Z0</accession>
<organism evidence="7 8">
    <name type="scientific">Tessaracoccus antarcticus</name>
    <dbReference type="NCBI Taxonomy" id="2479848"/>
    <lineage>
        <taxon>Bacteria</taxon>
        <taxon>Bacillati</taxon>
        <taxon>Actinomycetota</taxon>
        <taxon>Actinomycetes</taxon>
        <taxon>Propionibacteriales</taxon>
        <taxon>Propionibacteriaceae</taxon>
        <taxon>Tessaracoccus</taxon>
    </lineage>
</organism>